<comment type="caution">
    <text evidence="8">The sequence shown here is derived from an EMBL/GenBank/DDBJ whole genome shotgun (WGS) entry which is preliminary data.</text>
</comment>
<dbReference type="GO" id="GO:0004930">
    <property type="term" value="F:G protein-coupled receptor activity"/>
    <property type="evidence" value="ECO:0007669"/>
    <property type="project" value="UniProtKB-KW"/>
</dbReference>
<evidence type="ECO:0000256" key="1">
    <source>
        <dbReference type="ARBA" id="ARBA00004370"/>
    </source>
</evidence>
<keyword evidence="5" id="KW-0807">Transducer</keyword>
<comment type="similarity">
    <text evidence="5">Belongs to the G-protein coupled receptor 1 family.</text>
</comment>
<dbReference type="PROSITE" id="PS50262">
    <property type="entry name" value="G_PROTEIN_RECEP_F1_2"/>
    <property type="match status" value="1"/>
</dbReference>
<dbReference type="InterPro" id="IPR052954">
    <property type="entry name" value="GPCR-Ligand_Int"/>
</dbReference>
<dbReference type="SUPFAM" id="SSF81321">
    <property type="entry name" value="Family A G protein-coupled receptor-like"/>
    <property type="match status" value="1"/>
</dbReference>
<keyword evidence="3 6" id="KW-1133">Transmembrane helix</keyword>
<evidence type="ECO:0000259" key="7">
    <source>
        <dbReference type="PROSITE" id="PS50262"/>
    </source>
</evidence>
<keyword evidence="5" id="KW-0675">Receptor</keyword>
<dbReference type="PROSITE" id="PS00237">
    <property type="entry name" value="G_PROTEIN_RECEP_F1_1"/>
    <property type="match status" value="1"/>
</dbReference>
<dbReference type="PANTHER" id="PTHR46641">
    <property type="entry name" value="FMRFAMIDE RECEPTOR-RELATED"/>
    <property type="match status" value="1"/>
</dbReference>
<organism evidence="8 9">
    <name type="scientific">Paralvinella palmiformis</name>
    <dbReference type="NCBI Taxonomy" id="53620"/>
    <lineage>
        <taxon>Eukaryota</taxon>
        <taxon>Metazoa</taxon>
        <taxon>Spiralia</taxon>
        <taxon>Lophotrochozoa</taxon>
        <taxon>Annelida</taxon>
        <taxon>Polychaeta</taxon>
        <taxon>Sedentaria</taxon>
        <taxon>Canalipalpata</taxon>
        <taxon>Terebellida</taxon>
        <taxon>Terebelliformia</taxon>
        <taxon>Alvinellidae</taxon>
        <taxon>Paralvinella</taxon>
    </lineage>
</organism>
<dbReference type="PANTHER" id="PTHR46641:SF25">
    <property type="entry name" value="CNMAMIDE RECEPTOR-RELATED"/>
    <property type="match status" value="1"/>
</dbReference>
<feature type="transmembrane region" description="Helical" evidence="6">
    <location>
        <begin position="423"/>
        <end position="442"/>
    </location>
</feature>
<proteinExistence type="inferred from homology"/>
<reference evidence="8" key="1">
    <citation type="journal article" date="2023" name="Mol. Biol. Evol.">
        <title>Third-Generation Sequencing Reveals the Adaptive Role of the Epigenome in Three Deep-Sea Polychaetes.</title>
        <authorList>
            <person name="Perez M."/>
            <person name="Aroh O."/>
            <person name="Sun Y."/>
            <person name="Lan Y."/>
            <person name="Juniper S.K."/>
            <person name="Young C.R."/>
            <person name="Angers B."/>
            <person name="Qian P.Y."/>
        </authorList>
    </citation>
    <scope>NUCLEOTIDE SEQUENCE</scope>
    <source>
        <strain evidence="8">P08H-3</strain>
    </source>
</reference>
<feature type="transmembrane region" description="Helical" evidence="6">
    <location>
        <begin position="157"/>
        <end position="177"/>
    </location>
</feature>
<keyword evidence="4 6" id="KW-0472">Membrane</keyword>
<feature type="domain" description="G-protein coupled receptors family 1 profile" evidence="7">
    <location>
        <begin position="99"/>
        <end position="439"/>
    </location>
</feature>
<dbReference type="Gene3D" id="1.20.1070.10">
    <property type="entry name" value="Rhodopsin 7-helix transmembrane proteins"/>
    <property type="match status" value="1"/>
</dbReference>
<feature type="transmembrane region" description="Helical" evidence="6">
    <location>
        <begin position="379"/>
        <end position="403"/>
    </location>
</feature>
<keyword evidence="9" id="KW-1185">Reference proteome</keyword>
<evidence type="ECO:0000256" key="6">
    <source>
        <dbReference type="SAM" id="Phobius"/>
    </source>
</evidence>
<dbReference type="Pfam" id="PF00001">
    <property type="entry name" value="7tm_1"/>
    <property type="match status" value="1"/>
</dbReference>
<feature type="transmembrane region" description="Helical" evidence="6">
    <location>
        <begin position="87"/>
        <end position="107"/>
    </location>
</feature>
<comment type="subcellular location">
    <subcellularLocation>
        <location evidence="1">Membrane</location>
    </subcellularLocation>
</comment>
<dbReference type="CDD" id="cd14978">
    <property type="entry name" value="7tmA_FMRFamide_R-like"/>
    <property type="match status" value="1"/>
</dbReference>
<keyword evidence="2 5" id="KW-0812">Transmembrane</keyword>
<evidence type="ECO:0000256" key="3">
    <source>
        <dbReference type="ARBA" id="ARBA00022989"/>
    </source>
</evidence>
<sequence>MAESNFVHDLICGSTDPDFINLTLETLGSFGFNGKDADTPLKKVNQTMSSFNGQRSDHLCENTSEWDRESLLGNDGFRRVMDDLNVYLTPIIILLGVAGNFVTFLVFTITHLNRQSSSIYLASLAVVDMLFLWCLSMIWLSWVHVDVFHRHVWCQCIVYMTYVCTFLSVWYVVSFTVERYIIVYYPLKKDLLCTRRRAKTIVTLLAIVALVLYSFSTVTNGSISFKTVSMCTPLTRYYTLITIATACDFLLTLIIPSVIIIVMNVRIIIKIVAYSKQSVTFCGDDAKPPMVMMRSSRSSDGGQPLTPLAHSKDEHDLAAATRHRKESGTVVYVGHSHFTGGSRASSGERSLAARRSGGNMMQVRIRHGRTRAQHRTARMLIIVSSVFVILHLPNHLFRMHAFLSSSLDERYSTDLMALKWHELFQLLWHLNFSINFFLYSVCGRQFRHCLHLLCTRLLHECCSLMEYMCAFRPCTATDNTEGQTRATAMLLSCHPQPNVQKNVV</sequence>
<evidence type="ECO:0000313" key="8">
    <source>
        <dbReference type="EMBL" id="KAK2143703.1"/>
    </source>
</evidence>
<feature type="transmembrane region" description="Helical" evidence="6">
    <location>
        <begin position="119"/>
        <end position="145"/>
    </location>
</feature>
<dbReference type="InterPro" id="IPR017452">
    <property type="entry name" value="GPCR_Rhodpsn_7TM"/>
</dbReference>
<dbReference type="Proteomes" id="UP001208570">
    <property type="component" value="Unassembled WGS sequence"/>
</dbReference>
<evidence type="ECO:0000256" key="4">
    <source>
        <dbReference type="ARBA" id="ARBA00023136"/>
    </source>
</evidence>
<dbReference type="InterPro" id="IPR000276">
    <property type="entry name" value="GPCR_Rhodpsn"/>
</dbReference>
<dbReference type="AlphaFoldDB" id="A0AAD9IZY3"/>
<keyword evidence="5" id="KW-0297">G-protein coupled receptor</keyword>
<feature type="transmembrane region" description="Helical" evidence="6">
    <location>
        <begin position="198"/>
        <end position="217"/>
    </location>
</feature>
<evidence type="ECO:0000256" key="5">
    <source>
        <dbReference type="RuleBase" id="RU000688"/>
    </source>
</evidence>
<dbReference type="GO" id="GO:0016020">
    <property type="term" value="C:membrane"/>
    <property type="evidence" value="ECO:0007669"/>
    <property type="project" value="UniProtKB-SubCell"/>
</dbReference>
<dbReference type="EMBL" id="JAODUP010000819">
    <property type="protein sequence ID" value="KAK2143703.1"/>
    <property type="molecule type" value="Genomic_DNA"/>
</dbReference>
<gene>
    <name evidence="8" type="ORF">LSH36_819g02049</name>
</gene>
<evidence type="ECO:0000313" key="9">
    <source>
        <dbReference type="Proteomes" id="UP001208570"/>
    </source>
</evidence>
<dbReference type="PRINTS" id="PR00237">
    <property type="entry name" value="GPCRRHODOPSN"/>
</dbReference>
<evidence type="ECO:0000256" key="2">
    <source>
        <dbReference type="ARBA" id="ARBA00022692"/>
    </source>
</evidence>
<name>A0AAD9IZY3_9ANNE</name>
<protein>
    <recommendedName>
        <fullName evidence="7">G-protein coupled receptors family 1 profile domain-containing protein</fullName>
    </recommendedName>
</protein>
<feature type="transmembrane region" description="Helical" evidence="6">
    <location>
        <begin position="237"/>
        <end position="262"/>
    </location>
</feature>
<accession>A0AAD9IZY3</accession>